<feature type="region of interest" description="Disordered" evidence="1">
    <location>
        <begin position="391"/>
        <end position="411"/>
    </location>
</feature>
<accession>A0A8C1S8L0</accession>
<protein>
    <submittedName>
        <fullName evidence="3">D4, zinc and double PHD fingers, family 3</fullName>
    </submittedName>
</protein>
<dbReference type="Pfam" id="PF14051">
    <property type="entry name" value="DPF1-3_N"/>
    <property type="match status" value="1"/>
</dbReference>
<feature type="compositionally biased region" description="Acidic residues" evidence="1">
    <location>
        <begin position="205"/>
        <end position="218"/>
    </location>
</feature>
<name>A0A8C1S8L0_CYPCA</name>
<dbReference type="PANTHER" id="PTHR23057:SF5">
    <property type="entry name" value="ZINC FINGER PROTEIN UBI-D4"/>
    <property type="match status" value="1"/>
</dbReference>
<feature type="domain" description="DPF1-3 N-terminal" evidence="2">
    <location>
        <begin position="67"/>
        <end position="137"/>
    </location>
</feature>
<dbReference type="AlphaFoldDB" id="A0A8C1S8L0"/>
<evidence type="ECO:0000313" key="3">
    <source>
        <dbReference type="Ensembl" id="ENSCCRP00015003144.1"/>
    </source>
</evidence>
<dbReference type="PANTHER" id="PTHR23057">
    <property type="entry name" value="JUXTAPOSED WITH ANOTHER ZINC FINGER PROTEIN 1"/>
    <property type="match status" value="1"/>
</dbReference>
<evidence type="ECO:0000313" key="4">
    <source>
        <dbReference type="Proteomes" id="UP000694700"/>
    </source>
</evidence>
<reference evidence="3" key="1">
    <citation type="submission" date="2025-08" db="UniProtKB">
        <authorList>
            <consortium name="Ensembl"/>
        </authorList>
    </citation>
    <scope>IDENTIFICATION</scope>
</reference>
<feature type="region of interest" description="Disordered" evidence="1">
    <location>
        <begin position="205"/>
        <end position="253"/>
    </location>
</feature>
<dbReference type="GO" id="GO:0005634">
    <property type="term" value="C:nucleus"/>
    <property type="evidence" value="ECO:0007669"/>
    <property type="project" value="TreeGrafter"/>
</dbReference>
<dbReference type="Proteomes" id="UP000694700">
    <property type="component" value="Unplaced"/>
</dbReference>
<proteinExistence type="predicted"/>
<organism evidence="3 4">
    <name type="scientific">Cyprinus carpio</name>
    <name type="common">Common carp</name>
    <dbReference type="NCBI Taxonomy" id="7962"/>
    <lineage>
        <taxon>Eukaryota</taxon>
        <taxon>Metazoa</taxon>
        <taxon>Chordata</taxon>
        <taxon>Craniata</taxon>
        <taxon>Vertebrata</taxon>
        <taxon>Euteleostomi</taxon>
        <taxon>Actinopterygii</taxon>
        <taxon>Neopterygii</taxon>
        <taxon>Teleostei</taxon>
        <taxon>Ostariophysi</taxon>
        <taxon>Cypriniformes</taxon>
        <taxon>Cyprinidae</taxon>
        <taxon>Cyprininae</taxon>
        <taxon>Cyprinus</taxon>
    </lineage>
</organism>
<feature type="region of interest" description="Disordered" evidence="1">
    <location>
        <begin position="289"/>
        <end position="320"/>
    </location>
</feature>
<dbReference type="InterPro" id="IPR051580">
    <property type="entry name" value="ZnF-Chromatin_assoc"/>
</dbReference>
<dbReference type="InterPro" id="IPR025750">
    <property type="entry name" value="DPF1-3_N"/>
</dbReference>
<feature type="compositionally biased region" description="Low complexity" evidence="1">
    <location>
        <begin position="397"/>
        <end position="411"/>
    </location>
</feature>
<evidence type="ECO:0000259" key="2">
    <source>
        <dbReference type="Pfam" id="PF14051"/>
    </source>
</evidence>
<sequence length="411" mass="46600">MFIILTAHRSHAQILIPSIVLARLPDTEVRIGCFSFTRKNSEEIWNIGLQCGKMATVIQNPLKALGDQFYREAIEHCRSYNARLCAERSVRMPFLDSQTRVAQNNCYIWMEKRHRGPGLAAGQMYSYPARCWRKKRRLHPPLDPQLRLCELRLEAELMAKREAPATEATALEALLRGDGILDKRNNNSKEEETLLEIQRVLEADENGDGFHDDEDFEVDTPKRKHRNKGRGRGSGRRRTEAVANDDQDKPYVCDNRYKQKHNSKTADSVCGKRYKNRPGLSYHYTHTHLAEEEGEEERETEIPQSPPIHHENHKPQKGPDGTIIPNDYCDFCLGDSGSNRKTGHAEELVSCSDCGRSADRVGGTRAKRRTGGVLDMFGDTSESEASTFHGFEEADLDGLLSDDSTGSPQYR</sequence>
<dbReference type="Ensembl" id="ENSCCRT00015003293.1">
    <property type="protein sequence ID" value="ENSCCRP00015003144.1"/>
    <property type="gene ID" value="ENSCCRG00015001921.1"/>
</dbReference>
<evidence type="ECO:0000256" key="1">
    <source>
        <dbReference type="SAM" id="MobiDB-lite"/>
    </source>
</evidence>
<feature type="compositionally biased region" description="Basic residues" evidence="1">
    <location>
        <begin position="222"/>
        <end position="236"/>
    </location>
</feature>